<dbReference type="AlphaFoldDB" id="A0A1J0E821"/>
<feature type="transmembrane region" description="Helical" evidence="1">
    <location>
        <begin position="55"/>
        <end position="77"/>
    </location>
</feature>
<dbReference type="InterPro" id="IPR012861">
    <property type="entry name" value="DUF1634"/>
</dbReference>
<dbReference type="RefSeq" id="WP_042843574.1">
    <property type="nucleotide sequence ID" value="NZ_ABEXNG020000122.1"/>
</dbReference>
<name>A0A1J0E821_PRORE</name>
<organism evidence="2 3">
    <name type="scientific">Providencia rettgeri</name>
    <dbReference type="NCBI Taxonomy" id="587"/>
    <lineage>
        <taxon>Bacteria</taxon>
        <taxon>Pseudomonadati</taxon>
        <taxon>Pseudomonadota</taxon>
        <taxon>Gammaproteobacteria</taxon>
        <taxon>Enterobacterales</taxon>
        <taxon>Morganellaceae</taxon>
        <taxon>Providencia</taxon>
    </lineage>
</organism>
<keyword evidence="1" id="KW-1133">Transmembrane helix</keyword>
<dbReference type="Pfam" id="PF07843">
    <property type="entry name" value="DUF1634"/>
    <property type="match status" value="1"/>
</dbReference>
<protein>
    <submittedName>
        <fullName evidence="2">DUF1634 domain-containing protein</fullName>
    </submittedName>
</protein>
<keyword evidence="1" id="KW-0472">Membrane</keyword>
<evidence type="ECO:0000313" key="2">
    <source>
        <dbReference type="EMBL" id="MBX6981156.1"/>
    </source>
</evidence>
<accession>A0A1J0E821</accession>
<comment type="caution">
    <text evidence="2">The sequence shown here is derived from an EMBL/GenBank/DDBJ whole genome shotgun (WGS) entry which is preliminary data.</text>
</comment>
<evidence type="ECO:0000256" key="1">
    <source>
        <dbReference type="SAM" id="Phobius"/>
    </source>
</evidence>
<reference evidence="2" key="1">
    <citation type="submission" date="2019-02" db="EMBL/GenBank/DDBJ databases">
        <title>Genomic characterization of isolates from hospital effluents in KZN, South Africa.</title>
        <authorList>
            <person name="Ntshobeni N."/>
            <person name="Allam M."/>
            <person name="Ismail A."/>
            <person name="Amoako D."/>
            <person name="Essack S."/>
            <person name="Chenia H."/>
        </authorList>
    </citation>
    <scope>NUCLEOTIDE SEQUENCE</scope>
    <source>
        <strain evidence="2">AFE97_S1</strain>
    </source>
</reference>
<feature type="transmembrane region" description="Helical" evidence="1">
    <location>
        <begin position="21"/>
        <end position="43"/>
    </location>
</feature>
<dbReference type="OrthoDB" id="7067905at2"/>
<evidence type="ECO:0000313" key="3">
    <source>
        <dbReference type="Proteomes" id="UP000824410"/>
    </source>
</evidence>
<dbReference type="EMBL" id="SHDO01000010">
    <property type="protein sequence ID" value="MBX6981156.1"/>
    <property type="molecule type" value="Genomic_DNA"/>
</dbReference>
<dbReference type="Proteomes" id="UP000824410">
    <property type="component" value="Unassembled WGS sequence"/>
</dbReference>
<proteinExistence type="predicted"/>
<sequence length="105" mass="11574">MKSEKGYLELRDQVIALLLRYGTWLATTLIAIGVALTALKPFWGTSLLPLHGSDIVSAGIALFILLPVLRVILMLAFFIRDRDYVYVAITTLVLVFIAAGVIIEL</sequence>
<feature type="transmembrane region" description="Helical" evidence="1">
    <location>
        <begin position="84"/>
        <end position="103"/>
    </location>
</feature>
<gene>
    <name evidence="2" type="ORF">EX242_12905</name>
</gene>
<keyword evidence="1" id="KW-0812">Transmembrane</keyword>
<dbReference type="KEGG" id="prg:RB151_024270"/>